<dbReference type="RefSeq" id="WP_280556449.1">
    <property type="nucleotide sequence ID" value="NZ_CP123488.1"/>
</dbReference>
<reference evidence="10" key="1">
    <citation type="submission" date="2023-04" db="EMBL/GenBank/DDBJ databases">
        <title>APH(3)-Id, a novel chromosomal aminoglycoside phosphotransferase, identified from an environmental isolate of Kluyvera intermedia DW18.</title>
        <authorList>
            <person name="Sha Y."/>
        </authorList>
    </citation>
    <scope>NUCLEOTIDE SEQUENCE</scope>
    <source>
        <strain evidence="10">DW18</strain>
    </source>
</reference>
<dbReference type="InterPro" id="IPR050643">
    <property type="entry name" value="Periplasmic_pilus_chap"/>
</dbReference>
<evidence type="ECO:0000256" key="2">
    <source>
        <dbReference type="ARBA" id="ARBA00007399"/>
    </source>
</evidence>
<dbReference type="GO" id="GO:0071555">
    <property type="term" value="P:cell wall organization"/>
    <property type="evidence" value="ECO:0007669"/>
    <property type="project" value="InterPro"/>
</dbReference>
<dbReference type="InterPro" id="IPR016148">
    <property type="entry name" value="Pili_assmbl_chaperone_C"/>
</dbReference>
<dbReference type="PANTHER" id="PTHR30251:SF0">
    <property type="entry name" value="FIMBRIAL CHAPERONE PROTEIN ELFD-RELATED"/>
    <property type="match status" value="1"/>
</dbReference>
<dbReference type="PANTHER" id="PTHR30251">
    <property type="entry name" value="PILUS ASSEMBLY CHAPERONE"/>
    <property type="match status" value="1"/>
</dbReference>
<dbReference type="Gene3D" id="2.60.40.10">
    <property type="entry name" value="Immunoglobulins"/>
    <property type="match status" value="2"/>
</dbReference>
<evidence type="ECO:0000259" key="8">
    <source>
        <dbReference type="Pfam" id="PF00345"/>
    </source>
</evidence>
<evidence type="ECO:0000259" key="9">
    <source>
        <dbReference type="Pfam" id="PF02753"/>
    </source>
</evidence>
<gene>
    <name evidence="10" type="ORF">QBD33_18780</name>
</gene>
<proteinExistence type="inferred from homology"/>
<organism evidence="10 11">
    <name type="scientific">Kluyvera intermedia</name>
    <name type="common">Enterobacter intermedius</name>
    <dbReference type="NCBI Taxonomy" id="61648"/>
    <lineage>
        <taxon>Bacteria</taxon>
        <taxon>Pseudomonadati</taxon>
        <taxon>Pseudomonadota</taxon>
        <taxon>Gammaproteobacteria</taxon>
        <taxon>Enterobacterales</taxon>
        <taxon>Enterobacteriaceae</taxon>
        <taxon>Kluyvera</taxon>
    </lineage>
</organism>
<keyword evidence="4 7" id="KW-0732">Signal</keyword>
<dbReference type="SUPFAM" id="SSF49584">
    <property type="entry name" value="Periplasmic chaperone C-domain"/>
    <property type="match status" value="1"/>
</dbReference>
<evidence type="ECO:0000256" key="4">
    <source>
        <dbReference type="ARBA" id="ARBA00022729"/>
    </source>
</evidence>
<feature type="chain" id="PRO_5041739950" evidence="7">
    <location>
        <begin position="27"/>
        <end position="228"/>
    </location>
</feature>
<dbReference type="PRINTS" id="PR00969">
    <property type="entry name" value="CHAPERONPILI"/>
</dbReference>
<dbReference type="NCBIfam" id="NF011735">
    <property type="entry name" value="PRK15188.1"/>
    <property type="match status" value="1"/>
</dbReference>
<feature type="domain" description="Pili assembly chaperone N-terminal" evidence="8">
    <location>
        <begin position="28"/>
        <end position="146"/>
    </location>
</feature>
<keyword evidence="3" id="KW-1029">Fimbrium biogenesis</keyword>
<dbReference type="SUPFAM" id="SSF49354">
    <property type="entry name" value="PapD-like"/>
    <property type="match status" value="1"/>
</dbReference>
<evidence type="ECO:0000313" key="11">
    <source>
        <dbReference type="Proteomes" id="UP001177527"/>
    </source>
</evidence>
<evidence type="ECO:0000256" key="6">
    <source>
        <dbReference type="ARBA" id="ARBA00023186"/>
    </source>
</evidence>
<dbReference type="AlphaFoldDB" id="A0AA95JU61"/>
<dbReference type="FunFam" id="2.60.40.10:FF:000458">
    <property type="entry name" value="Molecular chaperone FimC"/>
    <property type="match status" value="1"/>
</dbReference>
<feature type="signal peptide" evidence="7">
    <location>
        <begin position="1"/>
        <end position="26"/>
    </location>
</feature>
<dbReference type="Proteomes" id="UP001177527">
    <property type="component" value="Chromosome"/>
</dbReference>
<dbReference type="InterPro" id="IPR001829">
    <property type="entry name" value="Pili_assmbl_chaperone_bac"/>
</dbReference>
<dbReference type="GO" id="GO:0030288">
    <property type="term" value="C:outer membrane-bounded periplasmic space"/>
    <property type="evidence" value="ECO:0007669"/>
    <property type="project" value="InterPro"/>
</dbReference>
<protein>
    <submittedName>
        <fullName evidence="10">Fimbria/pilus periplasmic chaperone</fullName>
    </submittedName>
</protein>
<name>A0AA95JU61_KLUIN</name>
<keyword evidence="6" id="KW-0143">Chaperone</keyword>
<dbReference type="InterPro" id="IPR016147">
    <property type="entry name" value="Pili_assmbl_chaperone_N"/>
</dbReference>
<accession>A0AA95JU61</accession>
<dbReference type="InterPro" id="IPR013783">
    <property type="entry name" value="Ig-like_fold"/>
</dbReference>
<feature type="domain" description="Pili assembly chaperone C-terminal" evidence="9">
    <location>
        <begin position="168"/>
        <end position="220"/>
    </location>
</feature>
<evidence type="ECO:0000256" key="1">
    <source>
        <dbReference type="ARBA" id="ARBA00004418"/>
    </source>
</evidence>
<dbReference type="Pfam" id="PF02753">
    <property type="entry name" value="PapD_C"/>
    <property type="match status" value="1"/>
</dbReference>
<evidence type="ECO:0000256" key="3">
    <source>
        <dbReference type="ARBA" id="ARBA00022558"/>
    </source>
</evidence>
<sequence length="228" mass="24532">MCTKTIQIIQSLLLLFVLGTTTVAQAGGIALGSTRVIYPQGSKQVSLPIINSSATNVFLIQSWVANADGIRSTDFILTPPLFVMQPKKENLLRIMYVGPTLPTDRESVFYLNSKAIPSVDKHKLASNTLQIATQSVIKLFIRPDNLPSSSIDAPAALRCHAEGSRLTITNSSPYYVSLVELYVGGKKLANTMAPPKGTLTLNASAGRVTFSAVNDFGATTPKQFCQTN</sequence>
<evidence type="ECO:0000313" key="10">
    <source>
        <dbReference type="EMBL" id="WGL55639.1"/>
    </source>
</evidence>
<comment type="similarity">
    <text evidence="2">Belongs to the periplasmic pilus chaperone family.</text>
</comment>
<dbReference type="Pfam" id="PF00345">
    <property type="entry name" value="PapD_N"/>
    <property type="match status" value="1"/>
</dbReference>
<dbReference type="EMBL" id="CP123488">
    <property type="protein sequence ID" value="WGL55639.1"/>
    <property type="molecule type" value="Genomic_DNA"/>
</dbReference>
<dbReference type="InterPro" id="IPR036316">
    <property type="entry name" value="Pili_assmbl_chap_C_dom_sf"/>
</dbReference>
<keyword evidence="5" id="KW-0574">Periplasm</keyword>
<dbReference type="InterPro" id="IPR008962">
    <property type="entry name" value="PapD-like_sf"/>
</dbReference>
<evidence type="ECO:0000256" key="7">
    <source>
        <dbReference type="SAM" id="SignalP"/>
    </source>
</evidence>
<comment type="subcellular location">
    <subcellularLocation>
        <location evidence="1">Periplasm</location>
    </subcellularLocation>
</comment>
<evidence type="ECO:0000256" key="5">
    <source>
        <dbReference type="ARBA" id="ARBA00022764"/>
    </source>
</evidence>